<evidence type="ECO:0000259" key="11">
    <source>
        <dbReference type="SMART" id="SM00245"/>
    </source>
</evidence>
<comment type="caution">
    <text evidence="12">The sequence shown here is derived from an EMBL/GenBank/DDBJ whole genome shotgun (WGS) entry which is preliminary data.</text>
</comment>
<dbReference type="Gene3D" id="2.120.10.60">
    <property type="entry name" value="Tricorn protease N-terminal domain"/>
    <property type="match status" value="1"/>
</dbReference>
<feature type="domain" description="Tail specific protease" evidence="11">
    <location>
        <begin position="824"/>
        <end position="1013"/>
    </location>
</feature>
<feature type="active site" description="Nucleophile" evidence="8">
    <location>
        <position position="945"/>
    </location>
</feature>
<keyword evidence="3 7" id="KW-0963">Cytoplasm</keyword>
<dbReference type="InterPro" id="IPR036034">
    <property type="entry name" value="PDZ_sf"/>
</dbReference>
<evidence type="ECO:0000256" key="10">
    <source>
        <dbReference type="SAM" id="MobiDB-lite"/>
    </source>
</evidence>
<dbReference type="SMART" id="SM00245">
    <property type="entry name" value="TSPc"/>
    <property type="match status" value="1"/>
</dbReference>
<comment type="subcellular location">
    <subcellularLocation>
        <location evidence="1 7">Cytoplasm</location>
    </subcellularLocation>
</comment>
<name>A0A543CJR2_9ACTN</name>
<comment type="similarity">
    <text evidence="2 7">Belongs to the peptidase S41B family.</text>
</comment>
<dbReference type="Pfam" id="PF14684">
    <property type="entry name" value="Tricorn_C1"/>
    <property type="match status" value="1"/>
</dbReference>
<dbReference type="Pfam" id="PF03572">
    <property type="entry name" value="Peptidase_S41"/>
    <property type="match status" value="1"/>
</dbReference>
<feature type="site" description="Transition state stabilizer; via amide nitrogen" evidence="9">
    <location>
        <position position="946"/>
    </location>
</feature>
<dbReference type="AlphaFoldDB" id="A0A543CJR2"/>
<dbReference type="SUPFAM" id="SSF50156">
    <property type="entry name" value="PDZ domain-like"/>
    <property type="match status" value="1"/>
</dbReference>
<evidence type="ECO:0000313" key="12">
    <source>
        <dbReference type="EMBL" id="TQL97280.1"/>
    </source>
</evidence>
<dbReference type="EC" id="3.4.21.-" evidence="7"/>
<dbReference type="PIRSF" id="PIRSF036421">
    <property type="entry name" value="Tricorn_protease"/>
    <property type="match status" value="1"/>
</dbReference>
<dbReference type="InterPro" id="IPR028204">
    <property type="entry name" value="Tricorn_C1"/>
</dbReference>
<accession>A0A543CJR2</accession>
<dbReference type="GO" id="GO:0008236">
    <property type="term" value="F:serine-type peptidase activity"/>
    <property type="evidence" value="ECO:0007669"/>
    <property type="project" value="UniProtKB-UniRule"/>
</dbReference>
<dbReference type="Gene3D" id="2.30.42.10">
    <property type="match status" value="1"/>
</dbReference>
<feature type="compositionally biased region" description="Basic and acidic residues" evidence="10">
    <location>
        <begin position="525"/>
        <end position="540"/>
    </location>
</feature>
<evidence type="ECO:0000256" key="6">
    <source>
        <dbReference type="ARBA" id="ARBA00022825"/>
    </source>
</evidence>
<dbReference type="Pfam" id="PF14685">
    <property type="entry name" value="PDZ_Tricorn"/>
    <property type="match status" value="1"/>
</dbReference>
<dbReference type="EMBL" id="VFOZ01000001">
    <property type="protein sequence ID" value="TQL97280.1"/>
    <property type="molecule type" value="Genomic_DNA"/>
</dbReference>
<dbReference type="GO" id="GO:0005737">
    <property type="term" value="C:cytoplasm"/>
    <property type="evidence" value="ECO:0007669"/>
    <property type="project" value="UniProtKB-SubCell"/>
</dbReference>
<dbReference type="PANTHER" id="PTHR43253">
    <property type="entry name" value="TRICORN PROTEASE HOMOLOG 2-RELATED"/>
    <property type="match status" value="1"/>
</dbReference>
<dbReference type="CDD" id="cd07562">
    <property type="entry name" value="Peptidase_S41_TRI"/>
    <property type="match status" value="1"/>
</dbReference>
<dbReference type="Gene3D" id="3.90.226.10">
    <property type="entry name" value="2-enoyl-CoA Hydratase, Chain A, domain 1"/>
    <property type="match status" value="1"/>
</dbReference>
<dbReference type="Gene3D" id="3.30.750.44">
    <property type="match status" value="1"/>
</dbReference>
<feature type="region of interest" description="Disordered" evidence="10">
    <location>
        <begin position="511"/>
        <end position="543"/>
    </location>
</feature>
<evidence type="ECO:0000256" key="2">
    <source>
        <dbReference type="ARBA" id="ARBA00008524"/>
    </source>
</evidence>
<feature type="active site" description="Charge relay system" evidence="8">
    <location>
        <position position="727"/>
    </location>
</feature>
<dbReference type="RefSeq" id="WP_141956033.1">
    <property type="nucleotide sequence ID" value="NZ_VFOZ01000001.1"/>
</dbReference>
<evidence type="ECO:0000256" key="7">
    <source>
        <dbReference type="PIRNR" id="PIRNR036421"/>
    </source>
</evidence>
<dbReference type="Pfam" id="PF26550">
    <property type="entry name" value="Tricorn_2nd"/>
    <property type="match status" value="1"/>
</dbReference>
<dbReference type="InterPro" id="IPR012393">
    <property type="entry name" value="Tricorn_protease"/>
</dbReference>
<keyword evidence="4 7" id="KW-0645">Protease</keyword>
<keyword evidence="13" id="KW-1185">Reference proteome</keyword>
<dbReference type="Pfam" id="PF26549">
    <property type="entry name" value="Tricorn_N"/>
    <property type="match status" value="1"/>
</dbReference>
<dbReference type="Gene3D" id="2.130.10.10">
    <property type="entry name" value="YVTN repeat-like/Quinoprotein amine dehydrogenase"/>
    <property type="match status" value="1"/>
</dbReference>
<evidence type="ECO:0000256" key="8">
    <source>
        <dbReference type="PIRSR" id="PIRSR036421-1"/>
    </source>
</evidence>
<proteinExistence type="inferred from homology"/>
<protein>
    <recommendedName>
        <fullName evidence="7">Tricorn protease homolog</fullName>
        <ecNumber evidence="7">3.4.21.-</ecNumber>
    </recommendedName>
</protein>
<dbReference type="Proteomes" id="UP000316096">
    <property type="component" value="Unassembled WGS sequence"/>
</dbReference>
<evidence type="ECO:0000256" key="4">
    <source>
        <dbReference type="ARBA" id="ARBA00022670"/>
    </source>
</evidence>
<dbReference type="InterPro" id="IPR029414">
    <property type="entry name" value="Tricorn_PDZ"/>
</dbReference>
<reference evidence="12 13" key="1">
    <citation type="submission" date="2019-06" db="EMBL/GenBank/DDBJ databases">
        <title>Sequencing the genomes of 1000 actinobacteria strains.</title>
        <authorList>
            <person name="Klenk H.-P."/>
        </authorList>
    </citation>
    <scope>NUCLEOTIDE SEQUENCE [LARGE SCALE GENOMIC DNA]</scope>
    <source>
        <strain evidence="12 13">DSM 102200</strain>
    </source>
</reference>
<evidence type="ECO:0000256" key="3">
    <source>
        <dbReference type="ARBA" id="ARBA00022490"/>
    </source>
</evidence>
<comment type="function">
    <text evidence="7">Degrades oligopeptides.</text>
</comment>
<dbReference type="InterPro" id="IPR005151">
    <property type="entry name" value="Tail-specific_protease"/>
</dbReference>
<gene>
    <name evidence="12" type="ORF">FB559_2859</name>
</gene>
<dbReference type="GO" id="GO:0006508">
    <property type="term" value="P:proteolysis"/>
    <property type="evidence" value="ECO:0007669"/>
    <property type="project" value="UniProtKB-UniRule"/>
</dbReference>
<feature type="active site" description="Charge relay system" evidence="8">
    <location>
        <position position="1002"/>
    </location>
</feature>
<sequence length="1050" mass="113389">MTVPGYLRYPHLHEDLLTFVAEDDVWIAPLAGGRAWRLSADDVPVSHPRFSPDGQWVAWTSTRDGAPEVHVAPAEGGESRRLTYWGSRETRVCGWTPEGEILAVTSWRQASHRHTHAYALPVDGEPARPMNWGPVGGADIAPGGAVAIVTVGVQEPADWKRYRGGAMGRLWVSREDRFERVLADLGGNLDCPVWAGGRLAFLSDHEGVGRLYSSEPDGSDLRRHSADPDFYARHASGDGERVVYQRAGELWLMDGLGAKPSRLDVRLSGPRTSRHPHPVYPHIEDLCSDHTGRASVVEVRGGVYWVAHRDGPARAIAATPGVRARLPKVLGDTGEVVWVTDTGGGDALEISAVTGAEQPAARRSLGGGRLGRVEELAAAPDGKTVAVAAHDGRLLLVDVASGEVGELASGEHGAAEHLSFSPDSAWLAWRHPGAERLARIRLAHLADRTVVDVTDGRFADEEPVFTADGAYLVFLSWRGFDPVFDPHVFDLSFPFGCRPYLVPLDAAAPSPFEATPQGRAPAEGSDDKEGKEGKEGKEETDTATVVTEGIAARVVPIPVPDARYDTLLPVKGGLVWLRTPLVSEGSHVGDNAPKNVLERYDLAKRTCEEITTGVGRLTVSGDGKRMVITADGDLKVLATDGSDDGSGDGAQVDLSRLRIMADPAAEWRQAYDEAGQVVRDYFWTRDLGATGWDAALDRYRPLLDRIASPDDFADLLQEVFGELGTSHAYVIGHGTHSWMGLLGADLERDDDRLWRVIRVLPAETSDPHARSPLAVPGTRVSPGDAVVAVNGRPVDGRTGPGPLLTGSGDTLTELTIAPGGGGPVRQVVVRPLRDDHRLRYQAWVAERRARVRELGGGRLGYLHIPDMQEMGWAQFHRDLRSEIAEEGLVVDVRGNRGGRVSELVVEKLARRVVGWDVGRHRSPVSYPRDAPRGPVVVVADEYTCSDGDVLTAAVRALGLGTVVGARTWGGVVGTHPHDLVEGTGVVVPRYALWFDGHGWGLENHGVAPDVEVEMGPDDWAQGRDPQLETAVRIALERLAERPAAMPPPRP</sequence>
<dbReference type="SUPFAM" id="SSF69304">
    <property type="entry name" value="Tricorn protease N-terminal domain"/>
    <property type="match status" value="2"/>
</dbReference>
<dbReference type="InterPro" id="IPR015943">
    <property type="entry name" value="WD40/YVTN_repeat-like_dom_sf"/>
</dbReference>
<organism evidence="12 13">
    <name type="scientific">Actinoallomurus bryophytorum</name>
    <dbReference type="NCBI Taxonomy" id="1490222"/>
    <lineage>
        <taxon>Bacteria</taxon>
        <taxon>Bacillati</taxon>
        <taxon>Actinomycetota</taxon>
        <taxon>Actinomycetes</taxon>
        <taxon>Streptosporangiales</taxon>
        <taxon>Thermomonosporaceae</taxon>
        <taxon>Actinoallomurus</taxon>
    </lineage>
</organism>
<evidence type="ECO:0000256" key="5">
    <source>
        <dbReference type="ARBA" id="ARBA00022801"/>
    </source>
</evidence>
<evidence type="ECO:0000256" key="1">
    <source>
        <dbReference type="ARBA" id="ARBA00004496"/>
    </source>
</evidence>
<evidence type="ECO:0000256" key="9">
    <source>
        <dbReference type="PIRSR" id="PIRSR036421-3"/>
    </source>
</evidence>
<evidence type="ECO:0000313" key="13">
    <source>
        <dbReference type="Proteomes" id="UP000316096"/>
    </source>
</evidence>
<dbReference type="OrthoDB" id="9758793at2"/>
<dbReference type="PANTHER" id="PTHR43253:SF1">
    <property type="entry name" value="TRICORN PROTEASE HOMOLOG 2-RELATED"/>
    <property type="match status" value="1"/>
</dbReference>
<dbReference type="SUPFAM" id="SSF52096">
    <property type="entry name" value="ClpP/crotonase"/>
    <property type="match status" value="1"/>
</dbReference>
<keyword evidence="5 7" id="KW-0378">Hydrolase</keyword>
<dbReference type="InterPro" id="IPR029045">
    <property type="entry name" value="ClpP/crotonase-like_dom_sf"/>
</dbReference>
<keyword evidence="6 7" id="KW-0720">Serine protease</keyword>